<dbReference type="AlphaFoldDB" id="A0A8S4SEM5"/>
<accession>A0A8S4SEM5</accession>
<proteinExistence type="predicted"/>
<protein>
    <submittedName>
        <fullName evidence="1">Jg24290 protein</fullName>
    </submittedName>
</protein>
<evidence type="ECO:0000313" key="1">
    <source>
        <dbReference type="EMBL" id="CAH2259643.1"/>
    </source>
</evidence>
<keyword evidence="2" id="KW-1185">Reference proteome</keyword>
<gene>
    <name evidence="1" type="primary">jg24290</name>
    <name evidence="1" type="ORF">PAEG_LOCUS23610</name>
</gene>
<reference evidence="1" key="1">
    <citation type="submission" date="2022-03" db="EMBL/GenBank/DDBJ databases">
        <authorList>
            <person name="Lindestad O."/>
        </authorList>
    </citation>
    <scope>NUCLEOTIDE SEQUENCE</scope>
</reference>
<dbReference type="Proteomes" id="UP000838756">
    <property type="component" value="Unassembled WGS sequence"/>
</dbReference>
<comment type="caution">
    <text evidence="1">The sequence shown here is derived from an EMBL/GenBank/DDBJ whole genome shotgun (WGS) entry which is preliminary data.</text>
</comment>
<organism evidence="1 2">
    <name type="scientific">Pararge aegeria aegeria</name>
    <dbReference type="NCBI Taxonomy" id="348720"/>
    <lineage>
        <taxon>Eukaryota</taxon>
        <taxon>Metazoa</taxon>
        <taxon>Ecdysozoa</taxon>
        <taxon>Arthropoda</taxon>
        <taxon>Hexapoda</taxon>
        <taxon>Insecta</taxon>
        <taxon>Pterygota</taxon>
        <taxon>Neoptera</taxon>
        <taxon>Endopterygota</taxon>
        <taxon>Lepidoptera</taxon>
        <taxon>Glossata</taxon>
        <taxon>Ditrysia</taxon>
        <taxon>Papilionoidea</taxon>
        <taxon>Nymphalidae</taxon>
        <taxon>Satyrinae</taxon>
        <taxon>Satyrini</taxon>
        <taxon>Parargina</taxon>
        <taxon>Pararge</taxon>
    </lineage>
</organism>
<sequence length="95" mass="11062">MQKTREEVKKIYQSVALMDYEKTKTIETCFGFNAAIPSRLVLCPNERFLITLLQRPTLSRIIKKQPIQMKVRQEDVIPLKVLIGGFEDIPKARTR</sequence>
<evidence type="ECO:0000313" key="2">
    <source>
        <dbReference type="Proteomes" id="UP000838756"/>
    </source>
</evidence>
<name>A0A8S4SEM5_9NEOP</name>
<dbReference type="EMBL" id="CAKXAJ010026153">
    <property type="protein sequence ID" value="CAH2259643.1"/>
    <property type="molecule type" value="Genomic_DNA"/>
</dbReference>